<accession>A0A4P6EMT3</accession>
<protein>
    <submittedName>
        <fullName evidence="2">Uncharacterized protein</fullName>
    </submittedName>
</protein>
<name>A0A4P6EMT3_9MICO</name>
<dbReference type="KEGG" id="xyl:ET495_12925"/>
<organism evidence="2 3">
    <name type="scientific">Xylanimonas allomyrinae</name>
    <dbReference type="NCBI Taxonomy" id="2509459"/>
    <lineage>
        <taxon>Bacteria</taxon>
        <taxon>Bacillati</taxon>
        <taxon>Actinomycetota</taxon>
        <taxon>Actinomycetes</taxon>
        <taxon>Micrococcales</taxon>
        <taxon>Promicromonosporaceae</taxon>
        <taxon>Xylanimonas</taxon>
    </lineage>
</organism>
<evidence type="ECO:0000256" key="1">
    <source>
        <dbReference type="SAM" id="SignalP"/>
    </source>
</evidence>
<keyword evidence="1" id="KW-0732">Signal</keyword>
<sequence length="86" mass="8779">MTRASTPRRAGTGRRRRIGACLATLAAAAVLAVGGTPGTAYGLGDAGGTPSTTALVATANEPRTPTLTMRALTPRWRTRATTSRSP</sequence>
<evidence type="ECO:0000313" key="2">
    <source>
        <dbReference type="EMBL" id="QAY63982.1"/>
    </source>
</evidence>
<dbReference type="EMBL" id="CP035495">
    <property type="protein sequence ID" value="QAY63982.1"/>
    <property type="molecule type" value="Genomic_DNA"/>
</dbReference>
<reference evidence="2 3" key="1">
    <citation type="submission" date="2019-01" db="EMBL/GenBank/DDBJ databases">
        <title>Genome sequencing of strain 2JSPR-7.</title>
        <authorList>
            <person name="Heo J."/>
            <person name="Kim S.-J."/>
            <person name="Kim J.-S."/>
            <person name="Hong S.-B."/>
            <person name="Kwon S.-W."/>
        </authorList>
    </citation>
    <scope>NUCLEOTIDE SEQUENCE [LARGE SCALE GENOMIC DNA]</scope>
    <source>
        <strain evidence="2 3">2JSPR-7</strain>
    </source>
</reference>
<feature type="chain" id="PRO_5039607554" evidence="1">
    <location>
        <begin position="33"/>
        <end position="86"/>
    </location>
</feature>
<dbReference type="InterPro" id="IPR006311">
    <property type="entry name" value="TAT_signal"/>
</dbReference>
<dbReference type="Proteomes" id="UP000291758">
    <property type="component" value="Chromosome"/>
</dbReference>
<dbReference type="AlphaFoldDB" id="A0A4P6EMT3"/>
<proteinExistence type="predicted"/>
<gene>
    <name evidence="2" type="ORF">ET495_12925</name>
</gene>
<evidence type="ECO:0000313" key="3">
    <source>
        <dbReference type="Proteomes" id="UP000291758"/>
    </source>
</evidence>
<dbReference type="PROSITE" id="PS51318">
    <property type="entry name" value="TAT"/>
    <property type="match status" value="1"/>
</dbReference>
<feature type="signal peptide" evidence="1">
    <location>
        <begin position="1"/>
        <end position="32"/>
    </location>
</feature>
<keyword evidence="3" id="KW-1185">Reference proteome</keyword>
<dbReference type="RefSeq" id="WP_129205142.1">
    <property type="nucleotide sequence ID" value="NZ_CP035495.1"/>
</dbReference>